<evidence type="ECO:0000313" key="2">
    <source>
        <dbReference type="EMBL" id="KAG5588555.1"/>
    </source>
</evidence>
<proteinExistence type="predicted"/>
<accession>A0A9J5XJT0</accession>
<dbReference type="Proteomes" id="UP000824120">
    <property type="component" value="Chromosome 9"/>
</dbReference>
<evidence type="ECO:0000256" key="1">
    <source>
        <dbReference type="SAM" id="MobiDB-lite"/>
    </source>
</evidence>
<evidence type="ECO:0000313" key="3">
    <source>
        <dbReference type="Proteomes" id="UP000824120"/>
    </source>
</evidence>
<dbReference type="EMBL" id="JACXVP010000009">
    <property type="protein sequence ID" value="KAG5588555.1"/>
    <property type="molecule type" value="Genomic_DNA"/>
</dbReference>
<reference evidence="2 3" key="1">
    <citation type="submission" date="2020-09" db="EMBL/GenBank/DDBJ databases">
        <title>De no assembly of potato wild relative species, Solanum commersonii.</title>
        <authorList>
            <person name="Cho K."/>
        </authorList>
    </citation>
    <scope>NUCLEOTIDE SEQUENCE [LARGE SCALE GENOMIC DNA]</scope>
    <source>
        <strain evidence="2">LZ3.2</strain>
        <tissue evidence="2">Leaf</tissue>
    </source>
</reference>
<sequence length="79" mass="8833">MKTICDYATGCNLFAVISFENERAEPHIGLLKCSKKPLMPSRLLFAASYVLLGPPPRHVGGSITRHEHQTKRRLSNSIK</sequence>
<keyword evidence="3" id="KW-1185">Reference proteome</keyword>
<name>A0A9J5XJT0_SOLCO</name>
<dbReference type="OrthoDB" id="10328273at2759"/>
<protein>
    <submittedName>
        <fullName evidence="2">Uncharacterized protein</fullName>
    </submittedName>
</protein>
<gene>
    <name evidence="2" type="ORF">H5410_048989</name>
</gene>
<feature type="region of interest" description="Disordered" evidence="1">
    <location>
        <begin position="60"/>
        <end position="79"/>
    </location>
</feature>
<comment type="caution">
    <text evidence="2">The sequence shown here is derived from an EMBL/GenBank/DDBJ whole genome shotgun (WGS) entry which is preliminary data.</text>
</comment>
<dbReference type="AlphaFoldDB" id="A0A9J5XJT0"/>
<organism evidence="2 3">
    <name type="scientific">Solanum commersonii</name>
    <name type="common">Commerson's wild potato</name>
    <name type="synonym">Commerson's nightshade</name>
    <dbReference type="NCBI Taxonomy" id="4109"/>
    <lineage>
        <taxon>Eukaryota</taxon>
        <taxon>Viridiplantae</taxon>
        <taxon>Streptophyta</taxon>
        <taxon>Embryophyta</taxon>
        <taxon>Tracheophyta</taxon>
        <taxon>Spermatophyta</taxon>
        <taxon>Magnoliopsida</taxon>
        <taxon>eudicotyledons</taxon>
        <taxon>Gunneridae</taxon>
        <taxon>Pentapetalae</taxon>
        <taxon>asterids</taxon>
        <taxon>lamiids</taxon>
        <taxon>Solanales</taxon>
        <taxon>Solanaceae</taxon>
        <taxon>Solanoideae</taxon>
        <taxon>Solaneae</taxon>
        <taxon>Solanum</taxon>
    </lineage>
</organism>
<feature type="compositionally biased region" description="Basic residues" evidence="1">
    <location>
        <begin position="68"/>
        <end position="79"/>
    </location>
</feature>